<protein>
    <submittedName>
        <fullName evidence="4">Uncharacterized protein LOC103517860</fullName>
    </submittedName>
</protein>
<dbReference type="GeneID" id="103517860"/>
<dbReference type="InterPro" id="IPR013763">
    <property type="entry name" value="Cyclin-like_dom"/>
</dbReference>
<evidence type="ECO:0000259" key="2">
    <source>
        <dbReference type="SMART" id="SM01332"/>
    </source>
</evidence>
<dbReference type="SMART" id="SM01332">
    <property type="entry name" value="Cyclin_C"/>
    <property type="match status" value="1"/>
</dbReference>
<sequence length="220" mass="24484">MALQNRSGNTQVERNLRMLKQKNIAPGNENILPGKNIATNVSKIPTRSVLGIVNANCLPDKKASVSDFKKPSAPLQPVLKNTISTKFIYKLTAGKFCHIYSKYFIELALNDYSLVHERPSRIAAAAVYLAHVANKTDMSKFWSRTMIHYTRYTEEDIMPVVEKLALALLANADEKTPKYRAIKDKYSKSGNCRVSVSPELTSPSTAIRSLAERAKANQLG</sequence>
<dbReference type="RefSeq" id="XP_017303095.1">
    <property type="nucleotide sequence ID" value="XM_017447606.2"/>
</dbReference>
<name>A0A1S4ELQ2_DIACI</name>
<accession>A0A1S4ELQ2</accession>
<evidence type="ECO:0000259" key="1">
    <source>
        <dbReference type="SMART" id="SM00385"/>
    </source>
</evidence>
<feature type="domain" description="Cyclin-like" evidence="1">
    <location>
        <begin position="86"/>
        <end position="166"/>
    </location>
</feature>
<feature type="domain" description="Cyclin C-terminal" evidence="2">
    <location>
        <begin position="82"/>
        <end position="200"/>
    </location>
</feature>
<organism evidence="3 4">
    <name type="scientific">Diaphorina citri</name>
    <name type="common">Asian citrus psyllid</name>
    <dbReference type="NCBI Taxonomy" id="121845"/>
    <lineage>
        <taxon>Eukaryota</taxon>
        <taxon>Metazoa</taxon>
        <taxon>Ecdysozoa</taxon>
        <taxon>Arthropoda</taxon>
        <taxon>Hexapoda</taxon>
        <taxon>Insecta</taxon>
        <taxon>Pterygota</taxon>
        <taxon>Neoptera</taxon>
        <taxon>Paraneoptera</taxon>
        <taxon>Hemiptera</taxon>
        <taxon>Sternorrhyncha</taxon>
        <taxon>Psylloidea</taxon>
        <taxon>Psyllidae</taxon>
        <taxon>Diaphorininae</taxon>
        <taxon>Diaphorina</taxon>
    </lineage>
</organism>
<dbReference type="Proteomes" id="UP000079169">
    <property type="component" value="Unplaced"/>
</dbReference>
<dbReference type="InterPro" id="IPR036915">
    <property type="entry name" value="Cyclin-like_sf"/>
</dbReference>
<dbReference type="Pfam" id="PF02984">
    <property type="entry name" value="Cyclin_C"/>
    <property type="match status" value="1"/>
</dbReference>
<keyword evidence="3" id="KW-1185">Reference proteome</keyword>
<dbReference type="SUPFAM" id="SSF47954">
    <property type="entry name" value="Cyclin-like"/>
    <property type="match status" value="1"/>
</dbReference>
<dbReference type="STRING" id="121845.A0A1S4ELQ2"/>
<gene>
    <name evidence="4" type="primary">LOC103517860</name>
</gene>
<dbReference type="KEGG" id="dci:103517860"/>
<dbReference type="AlphaFoldDB" id="A0A1S4ELQ2"/>
<evidence type="ECO:0000313" key="3">
    <source>
        <dbReference type="Proteomes" id="UP000079169"/>
    </source>
</evidence>
<proteinExistence type="predicted"/>
<dbReference type="SMART" id="SM00385">
    <property type="entry name" value="CYCLIN"/>
    <property type="match status" value="1"/>
</dbReference>
<evidence type="ECO:0000313" key="4">
    <source>
        <dbReference type="RefSeq" id="XP_017303095.1"/>
    </source>
</evidence>
<dbReference type="InterPro" id="IPR004367">
    <property type="entry name" value="Cyclin_C-dom"/>
</dbReference>
<dbReference type="Gene3D" id="1.10.472.10">
    <property type="entry name" value="Cyclin-like"/>
    <property type="match status" value="1"/>
</dbReference>
<reference evidence="4" key="1">
    <citation type="submission" date="2025-08" db="UniProtKB">
        <authorList>
            <consortium name="RefSeq"/>
        </authorList>
    </citation>
    <scope>IDENTIFICATION</scope>
</reference>
<dbReference type="PaxDb" id="121845-A0A1S4ELQ2"/>